<dbReference type="PANTHER" id="PTHR31174:SF7">
    <property type="entry name" value="LATE EMBRYOGENESIS ABUNDANT PROTEIN 31-RELATED"/>
    <property type="match status" value="1"/>
</dbReference>
<comment type="similarity">
    <text evidence="1">Belongs to the LEA type SMP family.</text>
</comment>
<evidence type="ECO:0000259" key="4">
    <source>
        <dbReference type="Pfam" id="PF04927"/>
    </source>
</evidence>
<proteinExistence type="inferred from homology"/>
<keyword evidence="6" id="KW-1185">Reference proteome</keyword>
<protein>
    <recommendedName>
        <fullName evidence="4">SMP domain-containing protein</fullName>
    </recommendedName>
</protein>
<evidence type="ECO:0000256" key="3">
    <source>
        <dbReference type="SAM" id="MobiDB-lite"/>
    </source>
</evidence>
<keyword evidence="2" id="KW-0677">Repeat</keyword>
<evidence type="ECO:0000313" key="5">
    <source>
        <dbReference type="EMBL" id="KAG6471349.1"/>
    </source>
</evidence>
<sequence length="149" mass="15177">MSQGQPRRSGIGQRRAVDGISTSSKKVTIGEALEATAATAGDKPVDASDAAAIQAAEAIATGMNAISGGVAASAAAAAAANASVDRDEDKTKLCEVVADANMRLTDKEATREDAERVAAAEMRNKPDLRTHPGRVGASVLAAAKLNYDR</sequence>
<feature type="domain" description="SMP" evidence="4">
    <location>
        <begin position="91"/>
        <end position="147"/>
    </location>
</feature>
<evidence type="ECO:0000313" key="6">
    <source>
        <dbReference type="Proteomes" id="UP000734854"/>
    </source>
</evidence>
<dbReference type="Proteomes" id="UP000734854">
    <property type="component" value="Unassembled WGS sequence"/>
</dbReference>
<comment type="caution">
    <text evidence="5">The sequence shown here is derived from an EMBL/GenBank/DDBJ whole genome shotgun (WGS) entry which is preliminary data.</text>
</comment>
<evidence type="ECO:0000256" key="2">
    <source>
        <dbReference type="ARBA" id="ARBA00022737"/>
    </source>
</evidence>
<feature type="region of interest" description="Disordered" evidence="3">
    <location>
        <begin position="1"/>
        <end position="23"/>
    </location>
</feature>
<reference evidence="5 6" key="1">
    <citation type="submission" date="2020-08" db="EMBL/GenBank/DDBJ databases">
        <title>Plant Genome Project.</title>
        <authorList>
            <person name="Zhang R.-G."/>
        </authorList>
    </citation>
    <scope>NUCLEOTIDE SEQUENCE [LARGE SCALE GENOMIC DNA]</scope>
    <source>
        <tissue evidence="5">Rhizome</tissue>
    </source>
</reference>
<gene>
    <name evidence="5" type="ORF">ZIOFF_068790</name>
</gene>
<feature type="domain" description="SMP" evidence="4">
    <location>
        <begin position="27"/>
        <end position="83"/>
    </location>
</feature>
<organism evidence="5 6">
    <name type="scientific">Zingiber officinale</name>
    <name type="common">Ginger</name>
    <name type="synonym">Amomum zingiber</name>
    <dbReference type="NCBI Taxonomy" id="94328"/>
    <lineage>
        <taxon>Eukaryota</taxon>
        <taxon>Viridiplantae</taxon>
        <taxon>Streptophyta</taxon>
        <taxon>Embryophyta</taxon>
        <taxon>Tracheophyta</taxon>
        <taxon>Spermatophyta</taxon>
        <taxon>Magnoliopsida</taxon>
        <taxon>Liliopsida</taxon>
        <taxon>Zingiberales</taxon>
        <taxon>Zingiberaceae</taxon>
        <taxon>Zingiber</taxon>
    </lineage>
</organism>
<dbReference type="EMBL" id="JACMSC010000020">
    <property type="protein sequence ID" value="KAG6471349.1"/>
    <property type="molecule type" value="Genomic_DNA"/>
</dbReference>
<name>A0A8J5EUU7_ZINOF</name>
<accession>A0A8J5EUU7</accession>
<dbReference type="InterPro" id="IPR042971">
    <property type="entry name" value="LEA_SMP"/>
</dbReference>
<dbReference type="Pfam" id="PF04927">
    <property type="entry name" value="SMP"/>
    <property type="match status" value="2"/>
</dbReference>
<dbReference type="AlphaFoldDB" id="A0A8J5EUU7"/>
<dbReference type="PANTHER" id="PTHR31174">
    <property type="entry name" value="SEED MATURATION FAMILY PROTEIN"/>
    <property type="match status" value="1"/>
</dbReference>
<dbReference type="InterPro" id="IPR007011">
    <property type="entry name" value="LEA_SMP_dom"/>
</dbReference>
<evidence type="ECO:0000256" key="1">
    <source>
        <dbReference type="ARBA" id="ARBA00010733"/>
    </source>
</evidence>